<evidence type="ECO:0000256" key="3">
    <source>
        <dbReference type="ARBA" id="ARBA00005466"/>
    </source>
</evidence>
<dbReference type="PROSITE" id="PS51387">
    <property type="entry name" value="FAD_PCMH"/>
    <property type="match status" value="1"/>
</dbReference>
<evidence type="ECO:0000256" key="1">
    <source>
        <dbReference type="ARBA" id="ARBA00001974"/>
    </source>
</evidence>
<evidence type="ECO:0000256" key="4">
    <source>
        <dbReference type="ARBA" id="ARBA00013136"/>
    </source>
</evidence>
<evidence type="ECO:0000256" key="6">
    <source>
        <dbReference type="ARBA" id="ARBA00022827"/>
    </source>
</evidence>
<keyword evidence="5 9" id="KW-0285">Flavoprotein</keyword>
<organism evidence="12 13">
    <name type="scientific">Microthyrium microscopicum</name>
    <dbReference type="NCBI Taxonomy" id="703497"/>
    <lineage>
        <taxon>Eukaryota</taxon>
        <taxon>Fungi</taxon>
        <taxon>Dikarya</taxon>
        <taxon>Ascomycota</taxon>
        <taxon>Pezizomycotina</taxon>
        <taxon>Dothideomycetes</taxon>
        <taxon>Dothideomycetes incertae sedis</taxon>
        <taxon>Microthyriales</taxon>
        <taxon>Microthyriaceae</taxon>
        <taxon>Microthyrium</taxon>
    </lineage>
</organism>
<feature type="domain" description="FAD-binding PCMH-type" evidence="11">
    <location>
        <begin position="46"/>
        <end position="216"/>
    </location>
</feature>
<dbReference type="EMBL" id="MU004231">
    <property type="protein sequence ID" value="KAF2673441.1"/>
    <property type="molecule type" value="Genomic_DNA"/>
</dbReference>
<dbReference type="Gene3D" id="3.30.70.2520">
    <property type="match status" value="1"/>
</dbReference>
<comment type="subcellular location">
    <subcellularLocation>
        <location evidence="9">Mitochondrion membrane</location>
    </subcellularLocation>
</comment>
<name>A0A6A6UPS8_9PEZI</name>
<dbReference type="PANTHER" id="PTHR43762:SF1">
    <property type="entry name" value="D-ARABINONO-1,4-LACTONE OXIDASE"/>
    <property type="match status" value="1"/>
</dbReference>
<accession>A0A6A6UPS8</accession>
<keyword evidence="7 9" id="KW-0560">Oxidoreductase</keyword>
<dbReference type="EC" id="1.1.3.37" evidence="4 9"/>
<dbReference type="InterPro" id="IPR016166">
    <property type="entry name" value="FAD-bd_PCMH"/>
</dbReference>
<evidence type="ECO:0000259" key="11">
    <source>
        <dbReference type="PROSITE" id="PS51387"/>
    </source>
</evidence>
<evidence type="ECO:0000256" key="5">
    <source>
        <dbReference type="ARBA" id="ARBA00022630"/>
    </source>
</evidence>
<dbReference type="GO" id="GO:0031966">
    <property type="term" value="C:mitochondrial membrane"/>
    <property type="evidence" value="ECO:0007669"/>
    <property type="project" value="UniProtKB-SubCell"/>
</dbReference>
<dbReference type="Gene3D" id="3.30.465.10">
    <property type="match status" value="1"/>
</dbReference>
<dbReference type="AlphaFoldDB" id="A0A6A6UPS8"/>
<comment type="cofactor">
    <cofactor evidence="1 9">
        <name>FAD</name>
        <dbReference type="ChEBI" id="CHEBI:57692"/>
    </cofactor>
</comment>
<evidence type="ECO:0000256" key="10">
    <source>
        <dbReference type="SAM" id="MobiDB-lite"/>
    </source>
</evidence>
<sequence length="568" mass="63421">MSASYLNRLPSSTAHGLATELTRDPEPNTPFRAVTQHKHSTWARTFISRPELYLQPESISEVKKIVRLAARCRRRIVVVGSGHSPSDLTCSSSWMVNLDYLKRTLNVDQESKRVRVEAGMRLYQLNDVAAEYGLTIANLGSIDEQSIAGAIATGTHGSSMAHGTLAQSVMSLRIVLGSGECVTASDKENSDLFHAALCSLGALGIIVEVEYQLVSDRRIEWLQTSMPLDDMLRDWSNGLWTQAEFTRIWWLPYSRRVIVWRADETNLPLRAPESNWYGGLVGYHMYKALLGIAHFIPRLLPTIEWFVFGMQYGFNDDMRISAVEQQRSGLLMNCLYSQFVNEWALPLSAGPDIIRAMDAWLHHASLPNHPSVKPAPNGLRVHCPIEVRVADTTRGPRALMDPSCATEPTLYLNATLYRPYGLDPPCHAPYYEAFESVCSALGGRPHWAKNFATVERGDVERMYGTDLKKWRKVRSQSDASGMFVGDWHRRLVMPANAEKGMACEEHMSSVRTQWDGSVDWVGTQTEVGGSGESTPRGPRSVAGSSEESFEVWGREVEESAVLVERGDS</sequence>
<evidence type="ECO:0000313" key="13">
    <source>
        <dbReference type="Proteomes" id="UP000799302"/>
    </source>
</evidence>
<gene>
    <name evidence="12" type="ORF">BT63DRAFT_421589</name>
</gene>
<evidence type="ECO:0000256" key="2">
    <source>
        <dbReference type="ARBA" id="ARBA00005083"/>
    </source>
</evidence>
<dbReference type="InterPro" id="IPR006093">
    <property type="entry name" value="Oxy_OxRdtase_FAD_BS"/>
</dbReference>
<comment type="similarity">
    <text evidence="3 9">Belongs to the oxygen-dependent FAD-linked oxidoreductase family.</text>
</comment>
<dbReference type="InterPro" id="IPR007173">
    <property type="entry name" value="ALO_C"/>
</dbReference>
<dbReference type="InterPro" id="IPR016167">
    <property type="entry name" value="FAD-bd_PCMH_sub1"/>
</dbReference>
<dbReference type="InterPro" id="IPR010031">
    <property type="entry name" value="FAD_lactone_oxidase-like"/>
</dbReference>
<reference evidence="12" key="1">
    <citation type="journal article" date="2020" name="Stud. Mycol.">
        <title>101 Dothideomycetes genomes: a test case for predicting lifestyles and emergence of pathogens.</title>
        <authorList>
            <person name="Haridas S."/>
            <person name="Albert R."/>
            <person name="Binder M."/>
            <person name="Bloem J."/>
            <person name="Labutti K."/>
            <person name="Salamov A."/>
            <person name="Andreopoulos B."/>
            <person name="Baker S."/>
            <person name="Barry K."/>
            <person name="Bills G."/>
            <person name="Bluhm B."/>
            <person name="Cannon C."/>
            <person name="Castanera R."/>
            <person name="Culley D."/>
            <person name="Daum C."/>
            <person name="Ezra D."/>
            <person name="Gonzalez J."/>
            <person name="Henrissat B."/>
            <person name="Kuo A."/>
            <person name="Liang C."/>
            <person name="Lipzen A."/>
            <person name="Lutzoni F."/>
            <person name="Magnuson J."/>
            <person name="Mondo S."/>
            <person name="Nolan M."/>
            <person name="Ohm R."/>
            <person name="Pangilinan J."/>
            <person name="Park H.-J."/>
            <person name="Ramirez L."/>
            <person name="Alfaro M."/>
            <person name="Sun H."/>
            <person name="Tritt A."/>
            <person name="Yoshinaga Y."/>
            <person name="Zwiers L.-H."/>
            <person name="Turgeon B."/>
            <person name="Goodwin S."/>
            <person name="Spatafora J."/>
            <person name="Crous P."/>
            <person name="Grigoriev I."/>
        </authorList>
    </citation>
    <scope>NUCLEOTIDE SEQUENCE</scope>
    <source>
        <strain evidence="12">CBS 115976</strain>
    </source>
</reference>
<dbReference type="UniPathway" id="UPA00771">
    <property type="reaction ID" value="UER00766"/>
</dbReference>
<comment type="catalytic activity">
    <reaction evidence="9">
        <text>D-arabinono-1,4-lactone + O2 = dehydro-D-arabinono-1,4-lactone + H2O2 + H(+)</text>
        <dbReference type="Rhea" id="RHEA:23756"/>
        <dbReference type="ChEBI" id="CHEBI:15378"/>
        <dbReference type="ChEBI" id="CHEBI:15379"/>
        <dbReference type="ChEBI" id="CHEBI:16240"/>
        <dbReference type="ChEBI" id="CHEBI:16292"/>
        <dbReference type="ChEBI" id="CHEBI:58277"/>
        <dbReference type="EC" id="1.1.3.37"/>
    </reaction>
</comment>
<evidence type="ECO:0000256" key="8">
    <source>
        <dbReference type="ARBA" id="ARBA00033418"/>
    </source>
</evidence>
<dbReference type="GO" id="GO:0003885">
    <property type="term" value="F:D-arabinono-1,4-lactone oxidase activity"/>
    <property type="evidence" value="ECO:0007669"/>
    <property type="project" value="UniProtKB-UniRule"/>
</dbReference>
<dbReference type="PROSITE" id="PS00862">
    <property type="entry name" value="OX2_COVAL_FAD"/>
    <property type="match status" value="1"/>
</dbReference>
<keyword evidence="6 9" id="KW-0274">FAD</keyword>
<dbReference type="GO" id="GO:0071949">
    <property type="term" value="F:FAD binding"/>
    <property type="evidence" value="ECO:0007669"/>
    <property type="project" value="UniProtKB-UniRule"/>
</dbReference>
<keyword evidence="13" id="KW-1185">Reference proteome</keyword>
<dbReference type="PIRSF" id="PIRSF000136">
    <property type="entry name" value="LGO_GLO"/>
    <property type="match status" value="1"/>
</dbReference>
<keyword evidence="9" id="KW-0496">Mitochondrion</keyword>
<evidence type="ECO:0000313" key="12">
    <source>
        <dbReference type="EMBL" id="KAF2673441.1"/>
    </source>
</evidence>
<proteinExistence type="inferred from homology"/>
<evidence type="ECO:0000256" key="7">
    <source>
        <dbReference type="ARBA" id="ARBA00023002"/>
    </source>
</evidence>
<dbReference type="NCBIfam" id="TIGR01678">
    <property type="entry name" value="FAD_lactone_ox"/>
    <property type="match status" value="1"/>
</dbReference>
<dbReference type="InterPro" id="IPR006094">
    <property type="entry name" value="Oxid_FAD_bind_N"/>
</dbReference>
<dbReference type="PANTHER" id="PTHR43762">
    <property type="entry name" value="L-GULONOLACTONE OXIDASE"/>
    <property type="match status" value="1"/>
</dbReference>
<dbReference type="Pfam" id="PF01565">
    <property type="entry name" value="FAD_binding_4"/>
    <property type="match status" value="1"/>
</dbReference>
<feature type="region of interest" description="Disordered" evidence="10">
    <location>
        <begin position="522"/>
        <end position="549"/>
    </location>
</feature>
<dbReference type="InterPro" id="IPR016169">
    <property type="entry name" value="FAD-bd_PCMH_sub2"/>
</dbReference>
<dbReference type="Gene3D" id="3.30.43.10">
    <property type="entry name" value="Uridine Diphospho-n-acetylenolpyruvylglucosamine Reductase, domain 2"/>
    <property type="match status" value="1"/>
</dbReference>
<protein>
    <recommendedName>
        <fullName evidence="4 9">D-arabinono-1,4-lactone oxidase</fullName>
        <shortName evidence="9">ALO</shortName>
        <ecNumber evidence="4 9">1.1.3.37</ecNumber>
    </recommendedName>
    <alternativeName>
        <fullName evidence="8 9">L-galactono-gamma-lactone oxidase</fullName>
    </alternativeName>
</protein>
<dbReference type="OrthoDB" id="610608at2759"/>
<dbReference type="InterPro" id="IPR030654">
    <property type="entry name" value="Sugar_lactone_oxidase"/>
</dbReference>
<dbReference type="InterPro" id="IPR036318">
    <property type="entry name" value="FAD-bd_PCMH-like_sf"/>
</dbReference>
<evidence type="ECO:0000256" key="9">
    <source>
        <dbReference type="RuleBase" id="RU367158"/>
    </source>
</evidence>
<comment type="pathway">
    <text evidence="2 9">Cofactor biosynthesis; D-erythroascorbate biosynthesis; dehydro-D-arabinono-1,4-lactone from D-arabinose: step 2/2.</text>
</comment>
<dbReference type="Pfam" id="PF04030">
    <property type="entry name" value="ALO"/>
    <property type="match status" value="1"/>
</dbReference>
<dbReference type="Proteomes" id="UP000799302">
    <property type="component" value="Unassembled WGS sequence"/>
</dbReference>
<dbReference type="SUPFAM" id="SSF56176">
    <property type="entry name" value="FAD-binding/transporter-associated domain-like"/>
    <property type="match status" value="1"/>
</dbReference>